<accession>A0ABR2CQH2</accession>
<feature type="compositionally biased region" description="Low complexity" evidence="1">
    <location>
        <begin position="203"/>
        <end position="213"/>
    </location>
</feature>
<dbReference type="EMBL" id="JBBPBM010000046">
    <property type="protein sequence ID" value="KAK8521996.1"/>
    <property type="molecule type" value="Genomic_DNA"/>
</dbReference>
<comment type="caution">
    <text evidence="2">The sequence shown here is derived from an EMBL/GenBank/DDBJ whole genome shotgun (WGS) entry which is preliminary data.</text>
</comment>
<feature type="compositionally biased region" description="Basic and acidic residues" evidence="1">
    <location>
        <begin position="179"/>
        <end position="189"/>
    </location>
</feature>
<organism evidence="2 3">
    <name type="scientific">Hibiscus sabdariffa</name>
    <name type="common">roselle</name>
    <dbReference type="NCBI Taxonomy" id="183260"/>
    <lineage>
        <taxon>Eukaryota</taxon>
        <taxon>Viridiplantae</taxon>
        <taxon>Streptophyta</taxon>
        <taxon>Embryophyta</taxon>
        <taxon>Tracheophyta</taxon>
        <taxon>Spermatophyta</taxon>
        <taxon>Magnoliopsida</taxon>
        <taxon>eudicotyledons</taxon>
        <taxon>Gunneridae</taxon>
        <taxon>Pentapetalae</taxon>
        <taxon>rosids</taxon>
        <taxon>malvids</taxon>
        <taxon>Malvales</taxon>
        <taxon>Malvaceae</taxon>
        <taxon>Malvoideae</taxon>
        <taxon>Hibiscus</taxon>
    </lineage>
</organism>
<evidence type="ECO:0000313" key="2">
    <source>
        <dbReference type="EMBL" id="KAK8521996.1"/>
    </source>
</evidence>
<name>A0ABR2CQH2_9ROSI</name>
<evidence type="ECO:0000313" key="3">
    <source>
        <dbReference type="Proteomes" id="UP001472677"/>
    </source>
</evidence>
<keyword evidence="3" id="KW-1185">Reference proteome</keyword>
<sequence>MSMFELVDMIEILGIRNTIKVFRIASDGSNNILHVSFDSDVMNMLVDLPRTHHVHLYVVEEEIAKQTQNEPVNEHVSEDVFEQAKTEFMFIEPSTEPQLETFSEDVFEQCETEHCSEHYTEPATEPYVEHPTEPLAESQTESQTKPQDEPQTQPPTKPQTDPQTQTEPQAETISEANMEPEHEPSRFDNTEPDDSQDSDYNGSSRTDSVTSSFDDTDFSVEDVSQYHVDVEMDFKGHFGTKPSVVRRRV</sequence>
<evidence type="ECO:0000256" key="1">
    <source>
        <dbReference type="SAM" id="MobiDB-lite"/>
    </source>
</evidence>
<gene>
    <name evidence="2" type="ORF">V6N12_066566</name>
</gene>
<proteinExistence type="predicted"/>
<feature type="compositionally biased region" description="Basic and acidic residues" evidence="1">
    <location>
        <begin position="111"/>
        <end position="120"/>
    </location>
</feature>
<feature type="compositionally biased region" description="Low complexity" evidence="1">
    <location>
        <begin position="158"/>
        <end position="169"/>
    </location>
</feature>
<feature type="region of interest" description="Disordered" evidence="1">
    <location>
        <begin position="110"/>
        <end position="218"/>
    </location>
</feature>
<protein>
    <submittedName>
        <fullName evidence="2">Uncharacterized protein</fullName>
    </submittedName>
</protein>
<reference evidence="2 3" key="1">
    <citation type="journal article" date="2024" name="G3 (Bethesda)">
        <title>Genome assembly of Hibiscus sabdariffa L. provides insights into metabolisms of medicinal natural products.</title>
        <authorList>
            <person name="Kim T."/>
        </authorList>
    </citation>
    <scope>NUCLEOTIDE SEQUENCE [LARGE SCALE GENOMIC DNA]</scope>
    <source>
        <strain evidence="2">TK-2024</strain>
        <tissue evidence="2">Old leaves</tissue>
    </source>
</reference>
<dbReference type="Proteomes" id="UP001472677">
    <property type="component" value="Unassembled WGS sequence"/>
</dbReference>